<protein>
    <submittedName>
        <fullName evidence="4">Type VII secretion protein EssB</fullName>
    </submittedName>
</protein>
<gene>
    <name evidence="4" type="primary">essB</name>
    <name evidence="4" type="ORF">FS935_16760</name>
</gene>
<keyword evidence="3" id="KW-0472">Membrane</keyword>
<comment type="caution">
    <text evidence="4">The sequence shown here is derived from an EMBL/GenBank/DDBJ whole genome shotgun (WGS) entry which is preliminary data.</text>
</comment>
<feature type="transmembrane region" description="Helical" evidence="3">
    <location>
        <begin position="227"/>
        <end position="248"/>
    </location>
</feature>
<reference evidence="4 5" key="1">
    <citation type="journal article" date="2005" name="Int. J. Syst. Evol. Microbiol.">
        <title>Bacillus litoralis sp. nov., isolated from a tidal flat of the Yellow Sea in Korea.</title>
        <authorList>
            <person name="Yoon J.H."/>
            <person name="Oh T.K."/>
        </authorList>
    </citation>
    <scope>NUCLEOTIDE SEQUENCE [LARGE SCALE GENOMIC DNA]</scope>
    <source>
        <strain evidence="4 5">SW-211</strain>
    </source>
</reference>
<dbReference type="EMBL" id="VOQF01000009">
    <property type="protein sequence ID" value="TXC89532.1"/>
    <property type="molecule type" value="Genomic_DNA"/>
</dbReference>
<dbReference type="AlphaFoldDB" id="A0A5C6VVI5"/>
<dbReference type="NCBIfam" id="TIGR03926">
    <property type="entry name" value="T7_EssB"/>
    <property type="match status" value="1"/>
</dbReference>
<dbReference type="Pfam" id="PF10140">
    <property type="entry name" value="YukC"/>
    <property type="match status" value="1"/>
</dbReference>
<dbReference type="Proteomes" id="UP000321363">
    <property type="component" value="Unassembled WGS sequence"/>
</dbReference>
<comment type="similarity">
    <text evidence="1">Belongs to the EssB family.</text>
</comment>
<dbReference type="InterPro" id="IPR042565">
    <property type="entry name" value="T7SS_EssB_C"/>
</dbReference>
<proteinExistence type="inferred from homology"/>
<feature type="region of interest" description="Disordered" evidence="2">
    <location>
        <begin position="387"/>
        <end position="452"/>
    </location>
</feature>
<dbReference type="Gene3D" id="1.10.510.10">
    <property type="entry name" value="Transferase(Phosphotransferase) domain 1"/>
    <property type="match status" value="1"/>
</dbReference>
<dbReference type="InterPro" id="IPR018778">
    <property type="entry name" value="T7SS_EssB"/>
</dbReference>
<evidence type="ECO:0000256" key="2">
    <source>
        <dbReference type="SAM" id="MobiDB-lite"/>
    </source>
</evidence>
<name>A0A5C6VVI5_9BACI</name>
<evidence type="ECO:0000256" key="3">
    <source>
        <dbReference type="SAM" id="Phobius"/>
    </source>
</evidence>
<feature type="compositionally biased region" description="Basic and acidic residues" evidence="2">
    <location>
        <begin position="412"/>
        <end position="444"/>
    </location>
</feature>
<evidence type="ECO:0000313" key="5">
    <source>
        <dbReference type="Proteomes" id="UP000321363"/>
    </source>
</evidence>
<feature type="compositionally biased region" description="Polar residues" evidence="2">
    <location>
        <begin position="400"/>
        <end position="410"/>
    </location>
</feature>
<keyword evidence="3" id="KW-0812">Transmembrane</keyword>
<evidence type="ECO:0000256" key="1">
    <source>
        <dbReference type="ARBA" id="ARBA00010163"/>
    </source>
</evidence>
<dbReference type="Gene3D" id="1.25.40.680">
    <property type="entry name" value="Type VII secretion system EssB, C-terminal-like domain"/>
    <property type="match status" value="1"/>
</dbReference>
<keyword evidence="5" id="KW-1185">Reference proteome</keyword>
<sequence>MKETMGMSQNDISYLQQQLEADIKREENIITFTFQKEKIKLDDSTEISFITNINPTIKKEVSMMDDALSIHFTIPKTYSFLPPQLKQLDERERLFLTYKVVQQVNQHALSRIHLLVCPENIALDKGLNPYFLHHGVKESLPPYERDQEQLLKEVKATIISIVDSQYTFEQYVSYSQTLKLSTFAKKIVESSSYNELLEILEDRIQGLNEQKPLIMMVNKKSWKLNRYVLYGVTLLLIPSLIYCFYSLFSLQPKQESFISAQEMFLQNNYSEVVTELQPYDVNEMPKVTQYELALSYIINESLTENQKETVRNTITLQSDPQYYKYWILIGRGEAEEALDIARYMEDRDLILFGLLKHKELVKSDDELKREERQQLLADIEDEIKEYQREVEEELVEENNPDQPVSNSVQHESAPEEEKEMKNDEDNTETKVEQEDSSAEEKQDDPAIEQGSQ</sequence>
<keyword evidence="3" id="KW-1133">Transmembrane helix</keyword>
<organism evidence="4 5">
    <name type="scientific">Metabacillus litoralis</name>
    <dbReference type="NCBI Taxonomy" id="152268"/>
    <lineage>
        <taxon>Bacteria</taxon>
        <taxon>Bacillati</taxon>
        <taxon>Bacillota</taxon>
        <taxon>Bacilli</taxon>
        <taxon>Bacillales</taxon>
        <taxon>Bacillaceae</taxon>
        <taxon>Metabacillus</taxon>
    </lineage>
</organism>
<accession>A0A5C6VVI5</accession>
<evidence type="ECO:0000313" key="4">
    <source>
        <dbReference type="EMBL" id="TXC89532.1"/>
    </source>
</evidence>
<feature type="compositionally biased region" description="Acidic residues" evidence="2">
    <location>
        <begin position="390"/>
        <end position="399"/>
    </location>
</feature>